<keyword evidence="2" id="KW-1185">Reference proteome</keyword>
<name>I7CJ51_MYCHA</name>
<evidence type="ECO:0000313" key="1">
    <source>
        <dbReference type="EMBL" id="AFO51899.1"/>
    </source>
</evidence>
<evidence type="ECO:0000313" key="2">
    <source>
        <dbReference type="Proteomes" id="UP000006502"/>
    </source>
</evidence>
<reference evidence="1 2" key="1">
    <citation type="journal article" date="2012" name="J. Bacteriol.">
        <title>Genome Sequence of "Candidatus Mycoplasma haemolamae" Strain Purdue, a Red Blood Cell Pathogen of Alpacas (Vicugna pacos) and Llamas (Lama glama).</title>
        <authorList>
            <person name="Guimaraes A.M."/>
            <person name="Toth B."/>
            <person name="Santos A.P."/>
            <person name="do Nascimento N.C."/>
            <person name="Kritchevsky J.E."/>
            <person name="Messick J.B."/>
        </authorList>
    </citation>
    <scope>NUCLEOTIDE SEQUENCE [LARGE SCALE GENOMIC DNA]</scope>
    <source>
        <strain evidence="1 2">Purdue</strain>
    </source>
</reference>
<dbReference type="Proteomes" id="UP000006502">
    <property type="component" value="Chromosome"/>
</dbReference>
<gene>
    <name evidence="1" type="ordered locus">MHLP_01595</name>
</gene>
<dbReference type="HOGENOM" id="CLU_1784737_0_0_14"/>
<organism evidence="1 2">
    <name type="scientific">Mycoplasma haematolamae (strain Purdue)</name>
    <dbReference type="NCBI Taxonomy" id="1212765"/>
    <lineage>
        <taxon>Bacteria</taxon>
        <taxon>Bacillati</taxon>
        <taxon>Mycoplasmatota</taxon>
        <taxon>Mollicutes</taxon>
        <taxon>Mycoplasmataceae</taxon>
        <taxon>Mycoplasma</taxon>
    </lineage>
</organism>
<dbReference type="PATRIC" id="fig|1212765.3.peg.355"/>
<sequence length="145" mass="16074">MIKEAFMSLGSLGLVGGVTTAGAVFWPQIKEFWGNTVGWERKVTYTVKSKKPESQQQKLECPAKGDKNSSLKLEKIESGSDNAKAKLVCSEESIQSNLTQEIDGKNLTCTQESKDSQKQTFICSYEDKNLTLTSKEQTIEISWVA</sequence>
<dbReference type="AlphaFoldDB" id="I7CJ51"/>
<dbReference type="STRING" id="1212765.MHLP_01595"/>
<reference evidence="2" key="2">
    <citation type="submission" date="2012-07" db="EMBL/GenBank/DDBJ databases">
        <title>Complete genome sequence of 'Candidatus Mycoplasma haemolamae'.</title>
        <authorList>
            <person name="Guimaraes A.M.S."/>
            <person name="Toth B."/>
            <person name="Santos A.P."/>
            <person name="Nascimento N.C."/>
            <person name="Sojka J.E."/>
            <person name="Messick J.B."/>
        </authorList>
    </citation>
    <scope>NUCLEOTIDE SEQUENCE [LARGE SCALE GENOMIC DNA]</scope>
    <source>
        <strain evidence="2">Purdue</strain>
    </source>
</reference>
<proteinExistence type="predicted"/>
<accession>I7CJ51</accession>
<dbReference type="EMBL" id="CP003731">
    <property type="protein sequence ID" value="AFO51899.1"/>
    <property type="molecule type" value="Genomic_DNA"/>
</dbReference>
<protein>
    <submittedName>
        <fullName evidence="1">Uncharacterized protein</fullName>
    </submittedName>
</protein>
<dbReference type="KEGG" id="mhl:MHLP_01595"/>